<dbReference type="HOGENOM" id="CLU_146148_0_0_1"/>
<protein>
    <submittedName>
        <fullName evidence="2">Uncharacterized protein</fullName>
    </submittedName>
</protein>
<dbReference type="RefSeq" id="XP_007714052.1">
    <property type="nucleotide sequence ID" value="XM_007715862.1"/>
</dbReference>
<gene>
    <name evidence="2" type="ORF">COCCADRAFT_38292</name>
</gene>
<dbReference type="EMBL" id="KI964655">
    <property type="protein sequence ID" value="EUC31665.1"/>
    <property type="molecule type" value="Genomic_DNA"/>
</dbReference>
<sequence length="114" mass="12352">MSVPVCPPKQYSSSENGLPGPENLNVKSSMLLLIPFSTVPSVFNSHQSVPNSVLFVPSHRWSTPLPSPILFMTLILNFSQISHPVLLTAIGLACLACLTYHVTRSVCYDDAVPS</sequence>
<dbReference type="AlphaFoldDB" id="W6Y241"/>
<accession>W6Y241</accession>
<evidence type="ECO:0000256" key="1">
    <source>
        <dbReference type="SAM" id="MobiDB-lite"/>
    </source>
</evidence>
<organism evidence="2 3">
    <name type="scientific">Cochliobolus carbonum (strain 26-R-13)</name>
    <name type="common">Maize leaf spot fungus</name>
    <name type="synonym">Bipolaris zeicola</name>
    <dbReference type="NCBI Taxonomy" id="930089"/>
    <lineage>
        <taxon>Eukaryota</taxon>
        <taxon>Fungi</taxon>
        <taxon>Dikarya</taxon>
        <taxon>Ascomycota</taxon>
        <taxon>Pezizomycotina</taxon>
        <taxon>Dothideomycetes</taxon>
        <taxon>Pleosporomycetidae</taxon>
        <taxon>Pleosporales</taxon>
        <taxon>Pleosporineae</taxon>
        <taxon>Pleosporaceae</taxon>
        <taxon>Bipolaris</taxon>
    </lineage>
</organism>
<keyword evidence="3" id="KW-1185">Reference proteome</keyword>
<evidence type="ECO:0000313" key="3">
    <source>
        <dbReference type="Proteomes" id="UP000053841"/>
    </source>
</evidence>
<reference evidence="2 3" key="1">
    <citation type="journal article" date="2013" name="PLoS Genet.">
        <title>Comparative genome structure, secondary metabolite, and effector coding capacity across Cochliobolus pathogens.</title>
        <authorList>
            <person name="Condon B.J."/>
            <person name="Leng Y."/>
            <person name="Wu D."/>
            <person name="Bushley K.E."/>
            <person name="Ohm R.A."/>
            <person name="Otillar R."/>
            <person name="Martin J."/>
            <person name="Schackwitz W."/>
            <person name="Grimwood J."/>
            <person name="MohdZainudin N."/>
            <person name="Xue C."/>
            <person name="Wang R."/>
            <person name="Manning V.A."/>
            <person name="Dhillon B."/>
            <person name="Tu Z.J."/>
            <person name="Steffenson B.J."/>
            <person name="Salamov A."/>
            <person name="Sun H."/>
            <person name="Lowry S."/>
            <person name="LaButti K."/>
            <person name="Han J."/>
            <person name="Copeland A."/>
            <person name="Lindquist E."/>
            <person name="Barry K."/>
            <person name="Schmutz J."/>
            <person name="Baker S.E."/>
            <person name="Ciuffetti L.M."/>
            <person name="Grigoriev I.V."/>
            <person name="Zhong S."/>
            <person name="Turgeon B.G."/>
        </authorList>
    </citation>
    <scope>NUCLEOTIDE SEQUENCE [LARGE SCALE GENOMIC DNA]</scope>
    <source>
        <strain evidence="2 3">26-R-13</strain>
    </source>
</reference>
<feature type="region of interest" description="Disordered" evidence="1">
    <location>
        <begin position="1"/>
        <end position="21"/>
    </location>
</feature>
<dbReference type="OrthoDB" id="10402751at2759"/>
<evidence type="ECO:0000313" key="2">
    <source>
        <dbReference type="EMBL" id="EUC31665.1"/>
    </source>
</evidence>
<dbReference type="Proteomes" id="UP000053841">
    <property type="component" value="Unassembled WGS sequence"/>
</dbReference>
<dbReference type="KEGG" id="bze:COCCADRAFT_38292"/>
<proteinExistence type="predicted"/>
<name>W6Y241_COCC2</name>
<dbReference type="GeneID" id="19148734"/>